<comment type="caution">
    <text evidence="1">The sequence shown here is derived from an EMBL/GenBank/DDBJ whole genome shotgun (WGS) entry which is preliminary data.</text>
</comment>
<organism evidence="1 2">
    <name type="scientific">Glycomyces paridis</name>
    <dbReference type="NCBI Taxonomy" id="2126555"/>
    <lineage>
        <taxon>Bacteria</taxon>
        <taxon>Bacillati</taxon>
        <taxon>Actinomycetota</taxon>
        <taxon>Actinomycetes</taxon>
        <taxon>Glycomycetales</taxon>
        <taxon>Glycomycetaceae</taxon>
        <taxon>Glycomyces</taxon>
    </lineage>
</organism>
<sequence length="330" mass="33501">MAVSPSADRVPGLTRRTVLTGAAALLAAGAADALAPLPASAAAAPLILAAAAGWTGRDGELLVLTADPETESDHAVRILAEPADAEAPAVPGPPLPLPMPADFHPHSMAALGPVLWITGAVELAADRSRPALIRIENGTAVETPLPVPDAIKSGIATAVTPLGTDGLAVAIEGCPDEHLSVITRSHLALSLDRGETWTEQALATGLGEGYGTVLAETDQGLFAAVADTSGTQTLHTGVLDAAALRLETVATLPESGRAMAAVACDEHVSVFSEQDGTAVEARFTHDGAPLEAATRPEQDCGCDGEILAVPGRRGLWLETDGASVHIRGAR</sequence>
<dbReference type="OrthoDB" id="5186617at2"/>
<evidence type="ECO:0008006" key="3">
    <source>
        <dbReference type="Google" id="ProtNLM"/>
    </source>
</evidence>
<name>A0A4S8PJ94_9ACTN</name>
<keyword evidence="2" id="KW-1185">Reference proteome</keyword>
<reference evidence="1 2" key="1">
    <citation type="journal article" date="2018" name="Int. J. Syst. Evol. Microbiol.">
        <title>Glycomyces paridis sp. nov., isolated from the medicinal plant Paris polyphylla.</title>
        <authorList>
            <person name="Fang X.M."/>
            <person name="Bai J.L."/>
            <person name="Su J."/>
            <person name="Zhao L.L."/>
            <person name="Liu H.Y."/>
            <person name="Ma B.P."/>
            <person name="Zhang Y.Q."/>
            <person name="Yu L.Y."/>
        </authorList>
    </citation>
    <scope>NUCLEOTIDE SEQUENCE [LARGE SCALE GENOMIC DNA]</scope>
    <source>
        <strain evidence="1 2">CPCC 204357</strain>
    </source>
</reference>
<dbReference type="RefSeq" id="WP_136528944.1">
    <property type="nucleotide sequence ID" value="NZ_STGX01000004.1"/>
</dbReference>
<protein>
    <recommendedName>
        <fullName evidence="3">Exo-alpha-sialidase</fullName>
    </recommendedName>
</protein>
<gene>
    <name evidence="1" type="ORF">E9998_06755</name>
</gene>
<dbReference type="AlphaFoldDB" id="A0A4S8PJ94"/>
<accession>A0A4S8PJ94</accession>
<dbReference type="PROSITE" id="PS51318">
    <property type="entry name" value="TAT"/>
    <property type="match status" value="1"/>
</dbReference>
<dbReference type="EMBL" id="STGX01000004">
    <property type="protein sequence ID" value="THV30071.1"/>
    <property type="molecule type" value="Genomic_DNA"/>
</dbReference>
<dbReference type="Proteomes" id="UP000305792">
    <property type="component" value="Unassembled WGS sequence"/>
</dbReference>
<dbReference type="InterPro" id="IPR006311">
    <property type="entry name" value="TAT_signal"/>
</dbReference>
<proteinExistence type="predicted"/>
<evidence type="ECO:0000313" key="2">
    <source>
        <dbReference type="Proteomes" id="UP000305792"/>
    </source>
</evidence>
<evidence type="ECO:0000313" key="1">
    <source>
        <dbReference type="EMBL" id="THV30071.1"/>
    </source>
</evidence>